<organism evidence="7 8">
    <name type="scientific">Prymnesium parvum</name>
    <name type="common">Toxic golden alga</name>
    <dbReference type="NCBI Taxonomy" id="97485"/>
    <lineage>
        <taxon>Eukaryota</taxon>
        <taxon>Haptista</taxon>
        <taxon>Haptophyta</taxon>
        <taxon>Prymnesiophyceae</taxon>
        <taxon>Prymnesiales</taxon>
        <taxon>Prymnesiaceae</taxon>
        <taxon>Prymnesium</taxon>
    </lineage>
</organism>
<comment type="caution">
    <text evidence="7">The sequence shown here is derived from an EMBL/GenBank/DDBJ whole genome shotgun (WGS) entry which is preliminary data.</text>
</comment>
<evidence type="ECO:0000256" key="5">
    <source>
        <dbReference type="RuleBase" id="RU000416"/>
    </source>
</evidence>
<proteinExistence type="inferred from homology"/>
<evidence type="ECO:0000256" key="4">
    <source>
        <dbReference type="PROSITE-ProRule" id="PRU01016"/>
    </source>
</evidence>
<dbReference type="Gene3D" id="3.90.120.10">
    <property type="entry name" value="DNA Methylase, subunit A, domain 2"/>
    <property type="match status" value="1"/>
</dbReference>
<evidence type="ECO:0000256" key="1">
    <source>
        <dbReference type="ARBA" id="ARBA00022603"/>
    </source>
</evidence>
<dbReference type="EC" id="2.1.1.37" evidence="6"/>
<dbReference type="EMBL" id="JBGBPQ010000008">
    <property type="protein sequence ID" value="KAL1520363.1"/>
    <property type="molecule type" value="Genomic_DNA"/>
</dbReference>
<dbReference type="Proteomes" id="UP001515480">
    <property type="component" value="Unassembled WGS sequence"/>
</dbReference>
<evidence type="ECO:0000256" key="6">
    <source>
        <dbReference type="RuleBase" id="RU000417"/>
    </source>
</evidence>
<evidence type="ECO:0000313" key="8">
    <source>
        <dbReference type="Proteomes" id="UP001515480"/>
    </source>
</evidence>
<dbReference type="AlphaFoldDB" id="A0AB34JHE5"/>
<feature type="active site" evidence="4">
    <location>
        <position position="79"/>
    </location>
</feature>
<dbReference type="InterPro" id="IPR001525">
    <property type="entry name" value="C5_MeTfrase"/>
</dbReference>
<dbReference type="SUPFAM" id="SSF53335">
    <property type="entry name" value="S-adenosyl-L-methionine-dependent methyltransferases"/>
    <property type="match status" value="1"/>
</dbReference>
<dbReference type="PRINTS" id="PR00105">
    <property type="entry name" value="C5METTRFRASE"/>
</dbReference>
<dbReference type="PROSITE" id="PS51679">
    <property type="entry name" value="SAM_MT_C5"/>
    <property type="match status" value="1"/>
</dbReference>
<keyword evidence="1 4" id="KW-0489">Methyltransferase</keyword>
<dbReference type="Pfam" id="PF00145">
    <property type="entry name" value="DNA_methylase"/>
    <property type="match status" value="1"/>
</dbReference>
<dbReference type="PANTHER" id="PTHR46098:SF1">
    <property type="entry name" value="TRNA (CYTOSINE(38)-C(5))-METHYLTRANSFERASE"/>
    <property type="match status" value="1"/>
</dbReference>
<keyword evidence="3 4" id="KW-0949">S-adenosyl-L-methionine</keyword>
<name>A0AB34JHE5_PRYPA</name>
<dbReference type="Gene3D" id="3.40.50.150">
    <property type="entry name" value="Vaccinia Virus protein VP39"/>
    <property type="match status" value="1"/>
</dbReference>
<dbReference type="NCBIfam" id="TIGR00675">
    <property type="entry name" value="dcm"/>
    <property type="match status" value="1"/>
</dbReference>
<protein>
    <recommendedName>
        <fullName evidence="6">Cytosine-specific methyltransferase</fullName>
        <ecNumber evidence="6">2.1.1.37</ecNumber>
    </recommendedName>
</protein>
<dbReference type="PROSITE" id="PS00095">
    <property type="entry name" value="C5_MTASE_2"/>
    <property type="match status" value="1"/>
</dbReference>
<dbReference type="GO" id="GO:0032259">
    <property type="term" value="P:methylation"/>
    <property type="evidence" value="ECO:0007669"/>
    <property type="project" value="UniProtKB-KW"/>
</dbReference>
<dbReference type="InterPro" id="IPR031303">
    <property type="entry name" value="C5_meth_CS"/>
</dbReference>
<evidence type="ECO:0000256" key="2">
    <source>
        <dbReference type="ARBA" id="ARBA00022679"/>
    </source>
</evidence>
<dbReference type="PANTHER" id="PTHR46098">
    <property type="entry name" value="TRNA (CYTOSINE(38)-C(5))-METHYLTRANSFERASE"/>
    <property type="match status" value="1"/>
</dbReference>
<dbReference type="CDD" id="cd00315">
    <property type="entry name" value="Cyt_C5_DNA_methylase"/>
    <property type="match status" value="1"/>
</dbReference>
<dbReference type="InterPro" id="IPR050750">
    <property type="entry name" value="C5-MTase"/>
</dbReference>
<evidence type="ECO:0000313" key="7">
    <source>
        <dbReference type="EMBL" id="KAL1520363.1"/>
    </source>
</evidence>
<dbReference type="GO" id="GO:0003886">
    <property type="term" value="F:DNA (cytosine-5-)-methyltransferase activity"/>
    <property type="evidence" value="ECO:0007669"/>
    <property type="project" value="UniProtKB-EC"/>
</dbReference>
<keyword evidence="8" id="KW-1185">Reference proteome</keyword>
<dbReference type="PROSITE" id="PS00094">
    <property type="entry name" value="C5_MTASE_1"/>
    <property type="match status" value="1"/>
</dbReference>
<keyword evidence="2 4" id="KW-0808">Transferase</keyword>
<sequence>MAPRPRFTFAECFAGIGGFRLALEALGGKCVFASEYCHFAQATYRANWLDPAGVLVGDIRRIVPSQLPPHDVLVGGFPCQSFSNAGDRLGFDDERGMLFFELIRLISHCRPRAVLLENVRGLLTQHETLREVLEQLGRAGYSAVVRLFDAASLVPQRRKRVFIVGFRNDADLRRFHWPLIPETRRAAEEVLEKNPHPSLELSAHQWNKVESSVYARQHPGAKLLPRHAISQTLQSSYKRGYMLYSQFVPHPPPANPRFFSPRECARLMGFPESFVLPRQEGLAYRQLGNAVCPPLVAALMAAVLTALEDRAIDDRGLHASLGQVEREADYSMEAAALSSQLNLESLSVCLRLTLASSASDRPPQRCCLPAWAFERLSMEGEVCDDAVVAAPSAESLDAATVGAGFHAALPSDWACHSFSAVLARASECCQEAPSQGFADAACHSSMAYHDTKMHSQTLPAPTTVIKGEAAALMRKWSQALLLRSSS</sequence>
<accession>A0AB34JHE5</accession>
<reference evidence="7 8" key="1">
    <citation type="journal article" date="2024" name="Science">
        <title>Giant polyketide synthase enzymes in the biosynthesis of giant marine polyether toxins.</title>
        <authorList>
            <person name="Fallon T.R."/>
            <person name="Shende V.V."/>
            <person name="Wierzbicki I.H."/>
            <person name="Pendleton A.L."/>
            <person name="Watervoot N.F."/>
            <person name="Auber R.P."/>
            <person name="Gonzalez D.J."/>
            <person name="Wisecaver J.H."/>
            <person name="Moore B.S."/>
        </authorList>
    </citation>
    <scope>NUCLEOTIDE SEQUENCE [LARGE SCALE GENOMIC DNA]</scope>
    <source>
        <strain evidence="7 8">12B1</strain>
    </source>
</reference>
<evidence type="ECO:0000256" key="3">
    <source>
        <dbReference type="ARBA" id="ARBA00022691"/>
    </source>
</evidence>
<comment type="catalytic activity">
    <reaction evidence="6">
        <text>a 2'-deoxycytidine in DNA + S-adenosyl-L-methionine = a 5-methyl-2'-deoxycytidine in DNA + S-adenosyl-L-homocysteine + H(+)</text>
        <dbReference type="Rhea" id="RHEA:13681"/>
        <dbReference type="Rhea" id="RHEA-COMP:11369"/>
        <dbReference type="Rhea" id="RHEA-COMP:11370"/>
        <dbReference type="ChEBI" id="CHEBI:15378"/>
        <dbReference type="ChEBI" id="CHEBI:57856"/>
        <dbReference type="ChEBI" id="CHEBI:59789"/>
        <dbReference type="ChEBI" id="CHEBI:85452"/>
        <dbReference type="ChEBI" id="CHEBI:85454"/>
        <dbReference type="EC" id="2.1.1.37"/>
    </reaction>
</comment>
<dbReference type="InterPro" id="IPR018117">
    <property type="entry name" value="C5_DNA_meth_AS"/>
</dbReference>
<gene>
    <name evidence="7" type="ORF">AB1Y20_021952</name>
</gene>
<dbReference type="InterPro" id="IPR029063">
    <property type="entry name" value="SAM-dependent_MTases_sf"/>
</dbReference>
<comment type="similarity">
    <text evidence="4 5">Belongs to the class I-like SAM-binding methyltransferase superfamily. C5-methyltransferase family.</text>
</comment>